<gene>
    <name evidence="2" type="ORF">PACLA_8A081329</name>
</gene>
<feature type="compositionally biased region" description="Polar residues" evidence="1">
    <location>
        <begin position="50"/>
        <end position="66"/>
    </location>
</feature>
<evidence type="ECO:0000313" key="3">
    <source>
        <dbReference type="Proteomes" id="UP001152795"/>
    </source>
</evidence>
<comment type="caution">
    <text evidence="2">The sequence shown here is derived from an EMBL/GenBank/DDBJ whole genome shotgun (WGS) entry which is preliminary data.</text>
</comment>
<reference evidence="2" key="1">
    <citation type="submission" date="2020-04" db="EMBL/GenBank/DDBJ databases">
        <authorList>
            <person name="Alioto T."/>
            <person name="Alioto T."/>
            <person name="Gomez Garrido J."/>
        </authorList>
    </citation>
    <scope>NUCLEOTIDE SEQUENCE</scope>
    <source>
        <strain evidence="2">A484AB</strain>
    </source>
</reference>
<accession>A0A7D9HTZ5</accession>
<feature type="region of interest" description="Disordered" evidence="1">
    <location>
        <begin position="50"/>
        <end position="71"/>
    </location>
</feature>
<sequence length="103" mass="11706">MSDLFCVKKFSFIYICELHRLLVCAGLRWSKKFRLPSLFLLLFTVQMSESETGESKSFPNDCSSAESDQDNKVNSDYEVVAIGAAITTPYEDEPILHGEKMEE</sequence>
<evidence type="ECO:0000256" key="1">
    <source>
        <dbReference type="SAM" id="MobiDB-lite"/>
    </source>
</evidence>
<dbReference type="Proteomes" id="UP001152795">
    <property type="component" value="Unassembled WGS sequence"/>
</dbReference>
<keyword evidence="3" id="KW-1185">Reference proteome</keyword>
<dbReference type="AlphaFoldDB" id="A0A7D9HTZ5"/>
<proteinExistence type="predicted"/>
<evidence type="ECO:0000313" key="2">
    <source>
        <dbReference type="EMBL" id="CAB3992780.1"/>
    </source>
</evidence>
<dbReference type="EMBL" id="CACRXK020002122">
    <property type="protein sequence ID" value="CAB3992780.1"/>
    <property type="molecule type" value="Genomic_DNA"/>
</dbReference>
<organism evidence="2 3">
    <name type="scientific">Paramuricea clavata</name>
    <name type="common">Red gorgonian</name>
    <name type="synonym">Violescent sea-whip</name>
    <dbReference type="NCBI Taxonomy" id="317549"/>
    <lineage>
        <taxon>Eukaryota</taxon>
        <taxon>Metazoa</taxon>
        <taxon>Cnidaria</taxon>
        <taxon>Anthozoa</taxon>
        <taxon>Octocorallia</taxon>
        <taxon>Malacalcyonacea</taxon>
        <taxon>Plexauridae</taxon>
        <taxon>Paramuricea</taxon>
    </lineage>
</organism>
<name>A0A7D9HTZ5_PARCT</name>
<protein>
    <submittedName>
        <fullName evidence="2">Uncharacterized protein</fullName>
    </submittedName>
</protein>